<keyword evidence="2" id="KW-1185">Reference proteome</keyword>
<dbReference type="KEGG" id="csq:CSCA_1210"/>
<dbReference type="AlphaFoldDB" id="A0A0E3JMR3"/>
<dbReference type="RefSeq" id="WP_029163816.1">
    <property type="nucleotide sequence ID" value="NZ_CP009933.1"/>
</dbReference>
<dbReference type="HOGENOM" id="CLU_1452103_0_0_9"/>
<dbReference type="EMBL" id="CP009933">
    <property type="protein sequence ID" value="AKA68335.1"/>
    <property type="molecule type" value="Genomic_DNA"/>
</dbReference>
<proteinExistence type="predicted"/>
<evidence type="ECO:0000313" key="2">
    <source>
        <dbReference type="Proteomes" id="UP000033115"/>
    </source>
</evidence>
<organism evidence="1 2">
    <name type="scientific">Clostridium scatologenes</name>
    <dbReference type="NCBI Taxonomy" id="1548"/>
    <lineage>
        <taxon>Bacteria</taxon>
        <taxon>Bacillati</taxon>
        <taxon>Bacillota</taxon>
        <taxon>Clostridia</taxon>
        <taxon>Eubacteriales</taxon>
        <taxon>Clostridiaceae</taxon>
        <taxon>Clostridium</taxon>
    </lineage>
</organism>
<name>A0A0E3JMR3_CLOSL</name>
<gene>
    <name evidence="1" type="ORF">CSCA_1210</name>
</gene>
<accession>A0A0E3JMR3</accession>
<evidence type="ECO:0000313" key="1">
    <source>
        <dbReference type="EMBL" id="AKA68335.1"/>
    </source>
</evidence>
<protein>
    <recommendedName>
        <fullName evidence="3">DUF2262 domain-containing protein</fullName>
    </recommendedName>
</protein>
<reference evidence="1 2" key="1">
    <citation type="journal article" date="2015" name="J. Biotechnol.">
        <title>Complete genome sequence of a malodorant-producing acetogen, Clostridium scatologenes ATCC 25775(T).</title>
        <authorList>
            <person name="Zhu Z."/>
            <person name="Guo T."/>
            <person name="Zheng H."/>
            <person name="Song T."/>
            <person name="Ouyang P."/>
            <person name="Xie J."/>
        </authorList>
    </citation>
    <scope>NUCLEOTIDE SEQUENCE [LARGE SCALE GENOMIC DNA]</scope>
    <source>
        <strain evidence="1 2">ATCC 25775</strain>
    </source>
</reference>
<dbReference type="Proteomes" id="UP000033115">
    <property type="component" value="Chromosome"/>
</dbReference>
<evidence type="ECO:0008006" key="3">
    <source>
        <dbReference type="Google" id="ProtNLM"/>
    </source>
</evidence>
<sequence>MSKYEEIHLNDTNWKEKLTNLTNFEENFVFPIKYNRKFTNITLTPTLIISGFNEKKETIVKNTLGFISENFNNIYKNMLKTLVKTFKNWDIYDNDNKEDYYVNTEEDLDKMRYDGNFIDTIIINCNESENEFAYYSFKFQFNYCRFGYDDGAEVVMYKDKVIFWADGNSMEYIYTFRDILEANNSI</sequence>